<feature type="compositionally biased region" description="Basic residues" evidence="1">
    <location>
        <begin position="59"/>
        <end position="68"/>
    </location>
</feature>
<dbReference type="EMBL" id="JAZDWU010000010">
    <property type="protein sequence ID" value="KAK9989461.1"/>
    <property type="molecule type" value="Genomic_DNA"/>
</dbReference>
<accession>A0AAW2BU09</accession>
<evidence type="ECO:0000313" key="4">
    <source>
        <dbReference type="Proteomes" id="UP001459277"/>
    </source>
</evidence>
<keyword evidence="4" id="KW-1185">Reference proteome</keyword>
<feature type="region of interest" description="Disordered" evidence="1">
    <location>
        <begin position="34"/>
        <end position="74"/>
    </location>
</feature>
<feature type="domain" description="VQ" evidence="2">
    <location>
        <begin position="71"/>
        <end position="96"/>
    </location>
</feature>
<name>A0AAW2BU09_9ROSI</name>
<organism evidence="3 4">
    <name type="scientific">Lithocarpus litseifolius</name>
    <dbReference type="NCBI Taxonomy" id="425828"/>
    <lineage>
        <taxon>Eukaryota</taxon>
        <taxon>Viridiplantae</taxon>
        <taxon>Streptophyta</taxon>
        <taxon>Embryophyta</taxon>
        <taxon>Tracheophyta</taxon>
        <taxon>Spermatophyta</taxon>
        <taxon>Magnoliopsida</taxon>
        <taxon>eudicotyledons</taxon>
        <taxon>Gunneridae</taxon>
        <taxon>Pentapetalae</taxon>
        <taxon>rosids</taxon>
        <taxon>fabids</taxon>
        <taxon>Fagales</taxon>
        <taxon>Fagaceae</taxon>
        <taxon>Lithocarpus</taxon>
    </lineage>
</organism>
<evidence type="ECO:0000256" key="1">
    <source>
        <dbReference type="SAM" id="MobiDB-lite"/>
    </source>
</evidence>
<dbReference type="PANTHER" id="PTHR33179">
    <property type="entry name" value="VQ MOTIF-CONTAINING PROTEIN"/>
    <property type="match status" value="1"/>
</dbReference>
<evidence type="ECO:0000259" key="2">
    <source>
        <dbReference type="Pfam" id="PF05678"/>
    </source>
</evidence>
<protein>
    <recommendedName>
        <fullName evidence="2">VQ domain-containing protein</fullName>
    </recommendedName>
</protein>
<dbReference type="Proteomes" id="UP001459277">
    <property type="component" value="Unassembled WGS sequence"/>
</dbReference>
<feature type="compositionally biased region" description="Low complexity" evidence="1">
    <location>
        <begin position="34"/>
        <end position="47"/>
    </location>
</feature>
<gene>
    <name evidence="3" type="ORF">SO802_029700</name>
</gene>
<sequence length="227" mass="25214">MSNTMSSSSELEQFYDQAIDHGFSDPMAVTTSVTNSTMVSPNSSSGTTGQLTPKGVSKPIRRRSRASKKTPTTLLNANTNNFKALVQQFTGCPSASIISFRNQRGPVNLDFGKGREENQRVVTSVMGPSGNNYYYQHQQSQSPQHHQLVEHHQHQQFQQQQLVQLQEQQSMYSFGNIGNGVFATSSNNPRLNMEGVNGFTLEDNVSLHELTMNSFSSHDDRNGGYFV</sequence>
<dbReference type="InterPro" id="IPR008889">
    <property type="entry name" value="VQ"/>
</dbReference>
<evidence type="ECO:0000313" key="3">
    <source>
        <dbReference type="EMBL" id="KAK9989461.1"/>
    </source>
</evidence>
<dbReference type="AlphaFoldDB" id="A0AAW2BU09"/>
<reference evidence="3 4" key="1">
    <citation type="submission" date="2024-01" db="EMBL/GenBank/DDBJ databases">
        <title>A telomere-to-telomere, gap-free genome of sweet tea (Lithocarpus litseifolius).</title>
        <authorList>
            <person name="Zhou J."/>
        </authorList>
    </citation>
    <scope>NUCLEOTIDE SEQUENCE [LARGE SCALE GENOMIC DNA]</scope>
    <source>
        <strain evidence="3">Zhou-2022a</strain>
        <tissue evidence="3">Leaf</tissue>
    </source>
</reference>
<dbReference type="PANTHER" id="PTHR33179:SF30">
    <property type="entry name" value="VQ DOMAIN-CONTAINING PROTEIN"/>
    <property type="match status" value="1"/>
</dbReference>
<dbReference type="InterPro" id="IPR039609">
    <property type="entry name" value="VQ_15/22"/>
</dbReference>
<dbReference type="Pfam" id="PF05678">
    <property type="entry name" value="VQ"/>
    <property type="match status" value="1"/>
</dbReference>
<proteinExistence type="predicted"/>
<comment type="caution">
    <text evidence="3">The sequence shown here is derived from an EMBL/GenBank/DDBJ whole genome shotgun (WGS) entry which is preliminary data.</text>
</comment>